<evidence type="ECO:0000313" key="16">
    <source>
        <dbReference type="Proteomes" id="UP000069015"/>
    </source>
</evidence>
<dbReference type="Proteomes" id="UP000305729">
    <property type="component" value="Chromosome 1"/>
</dbReference>
<reference evidence="14 17" key="4">
    <citation type="submission" date="2019-10" db="EMBL/GenBank/DDBJ databases">
        <title>Pseudoalteromonas rubra S4059.</title>
        <authorList>
            <person name="Paulsen S."/>
            <person name="Wang X."/>
        </authorList>
    </citation>
    <scope>NUCLEOTIDE SEQUENCE [LARGE SCALE GENOMIC DNA]</scope>
    <source>
        <strain evidence="14 17">S4059</strain>
    </source>
</reference>
<name>A0A0L0EXA2_9GAMM</name>
<keyword evidence="6" id="KW-0426">Late protein</keyword>
<dbReference type="EMBL" id="LFZX01000004">
    <property type="protein sequence ID" value="KNC69054.1"/>
    <property type="molecule type" value="Genomic_DNA"/>
</dbReference>
<dbReference type="PRINTS" id="PR01727">
    <property type="entry name" value="DNABINDINGHU"/>
</dbReference>
<evidence type="ECO:0000256" key="6">
    <source>
        <dbReference type="ARBA" id="ARBA00022921"/>
    </source>
</evidence>
<dbReference type="InterPro" id="IPR010992">
    <property type="entry name" value="IHF-like_DNA-bd_dom_sf"/>
</dbReference>
<evidence type="ECO:0000313" key="15">
    <source>
        <dbReference type="Proteomes" id="UP000036850"/>
    </source>
</evidence>
<dbReference type="EMBL" id="CP045429">
    <property type="protein sequence ID" value="QPB85123.1"/>
    <property type="molecule type" value="Genomic_DNA"/>
</dbReference>
<dbReference type="Proteomes" id="UP000069015">
    <property type="component" value="Chromosome 1"/>
</dbReference>
<dbReference type="Gene3D" id="4.10.520.10">
    <property type="entry name" value="IHF-like DNA-binding proteins"/>
    <property type="match status" value="1"/>
</dbReference>
<dbReference type="OrthoDB" id="6710515at2"/>
<dbReference type="SMART" id="SM00411">
    <property type="entry name" value="BHL"/>
    <property type="match status" value="1"/>
</dbReference>
<dbReference type="SUPFAM" id="SSF47729">
    <property type="entry name" value="IHF-like DNA-binding proteins"/>
    <property type="match status" value="1"/>
</dbReference>
<evidence type="ECO:0000256" key="5">
    <source>
        <dbReference type="ARBA" id="ARBA00022705"/>
    </source>
</evidence>
<evidence type="ECO:0000256" key="10">
    <source>
        <dbReference type="ARBA" id="ARBA00046140"/>
    </source>
</evidence>
<evidence type="ECO:0000313" key="13">
    <source>
        <dbReference type="EMBL" id="KNC69054.1"/>
    </source>
</evidence>
<dbReference type="STRING" id="43658.AT705_00950"/>
<protein>
    <recommendedName>
        <fullName evidence="4">Viral histone-like protein</fullName>
    </recommendedName>
    <alternativeName>
        <fullName evidence="9">DNA-binding protein pA104R</fullName>
    </alternativeName>
    <alternativeName>
        <fullName evidence="8">pA104R</fullName>
    </alternativeName>
</protein>
<dbReference type="KEGG" id="prr:AT705_00950"/>
<reference evidence="15" key="1">
    <citation type="submission" date="2015-07" db="EMBL/GenBank/DDBJ databases">
        <title>Draft genome sequence of a Pseudoalteromonas rubra strain, OCN096, isolated from Kaneohe Bay, Oahu, Hawaii.</title>
        <authorList>
            <person name="Beurmann S."/>
            <person name="Ushijima B."/>
            <person name="Belcaid M."/>
            <person name="Callahan S.M."/>
            <person name="Aeby G.S."/>
        </authorList>
    </citation>
    <scope>NUCLEOTIDE SEQUENCE [LARGE SCALE GENOMIC DNA]</scope>
    <source>
        <strain evidence="15">OCN096</strain>
    </source>
</reference>
<comment type="subunit">
    <text evidence="3">Homodimer.</text>
</comment>
<evidence type="ECO:0000313" key="12">
    <source>
        <dbReference type="EMBL" id="ALU44953.1"/>
    </source>
</evidence>
<dbReference type="PATRIC" id="fig|43658.6.peg.4253"/>
<organism evidence="13 15">
    <name type="scientific">Pseudoalteromonas rubra</name>
    <dbReference type="NCBI Taxonomy" id="43658"/>
    <lineage>
        <taxon>Bacteria</taxon>
        <taxon>Pseudomonadati</taxon>
        <taxon>Pseudomonadota</taxon>
        <taxon>Gammaproteobacteria</taxon>
        <taxon>Alteromonadales</taxon>
        <taxon>Pseudoalteromonadaceae</taxon>
        <taxon>Pseudoalteromonas</taxon>
    </lineage>
</organism>
<dbReference type="GO" id="GO:0005829">
    <property type="term" value="C:cytosol"/>
    <property type="evidence" value="ECO:0007669"/>
    <property type="project" value="TreeGrafter"/>
</dbReference>
<dbReference type="AlphaFoldDB" id="A0A0L0EXA2"/>
<evidence type="ECO:0000313" key="14">
    <source>
        <dbReference type="EMBL" id="QPB85123.1"/>
    </source>
</evidence>
<comment type="similarity">
    <text evidence="2 11">Belongs to the bacterial histone-like protein family.</text>
</comment>
<sequence>MNKSELVTAMAAHSELTKKDTQAALGSLIKLITKRLSEGDQVQLNGMGTFTLSYHPAKPGRNPRTGEEIMIEGQNKVLFKPAKALKDALADK</sequence>
<evidence type="ECO:0000256" key="11">
    <source>
        <dbReference type="RuleBase" id="RU003939"/>
    </source>
</evidence>
<dbReference type="EMBL" id="CP013611">
    <property type="protein sequence ID" value="ALU44953.1"/>
    <property type="molecule type" value="Genomic_DNA"/>
</dbReference>
<dbReference type="GO" id="GO:0006260">
    <property type="term" value="P:DNA replication"/>
    <property type="evidence" value="ECO:0007669"/>
    <property type="project" value="UniProtKB-KW"/>
</dbReference>
<evidence type="ECO:0000256" key="2">
    <source>
        <dbReference type="ARBA" id="ARBA00010529"/>
    </source>
</evidence>
<accession>A0A0L0EXA2</accession>
<dbReference type="InterPro" id="IPR000119">
    <property type="entry name" value="Hist_DNA-bd"/>
</dbReference>
<comment type="function">
    <text evidence="10">DNA-binding protein that plays a critical role in nucleoid compaction, genome replication and DNA replication and transcription. Binds to both ssDNA and dsDNA with a binding site covering about 15 nucleotides. Displays DNA-supercoiling activity only when associated with the viral DNA topoisomerase 2.</text>
</comment>
<proteinExistence type="inferred from homology"/>
<evidence type="ECO:0000256" key="1">
    <source>
        <dbReference type="ARBA" id="ARBA00004328"/>
    </source>
</evidence>
<dbReference type="Proteomes" id="UP000036850">
    <property type="component" value="Unassembled WGS sequence"/>
</dbReference>
<evidence type="ECO:0000256" key="8">
    <source>
        <dbReference type="ARBA" id="ARBA00033120"/>
    </source>
</evidence>
<comment type="subcellular location">
    <subcellularLocation>
        <location evidence="1">Virion</location>
    </subcellularLocation>
</comment>
<dbReference type="CDD" id="cd13831">
    <property type="entry name" value="HU"/>
    <property type="match status" value="1"/>
</dbReference>
<dbReference type="RefSeq" id="WP_049862994.1">
    <property type="nucleotide sequence ID" value="NZ_CP013611.1"/>
</dbReference>
<evidence type="ECO:0000256" key="4">
    <source>
        <dbReference type="ARBA" id="ARBA00016145"/>
    </source>
</evidence>
<keyword evidence="7 13" id="KW-0238">DNA-binding</keyword>
<reference evidence="12 16" key="3">
    <citation type="submission" date="2015-12" db="EMBL/GenBank/DDBJ databases">
        <title>Complete genome sequence of Pseudoalteromonas rubra SCSIO 6842, harboring a conjugative plasmid.</title>
        <authorList>
            <person name="Li B."/>
            <person name="Wang X."/>
        </authorList>
    </citation>
    <scope>NUCLEOTIDE SEQUENCE [LARGE SCALE GENOMIC DNA]</scope>
    <source>
        <strain evidence="12 16">SCSIO 6842</strain>
    </source>
</reference>
<evidence type="ECO:0000256" key="7">
    <source>
        <dbReference type="ARBA" id="ARBA00023125"/>
    </source>
</evidence>
<dbReference type="GO" id="GO:0003677">
    <property type="term" value="F:DNA binding"/>
    <property type="evidence" value="ECO:0007669"/>
    <property type="project" value="UniProtKB-KW"/>
</dbReference>
<dbReference type="PANTHER" id="PTHR33175:SF13">
    <property type="entry name" value="HISTONE-LIKE PROTEIN"/>
    <property type="match status" value="1"/>
</dbReference>
<evidence type="ECO:0000256" key="3">
    <source>
        <dbReference type="ARBA" id="ARBA00011738"/>
    </source>
</evidence>
<dbReference type="GO" id="GO:0030527">
    <property type="term" value="F:structural constituent of chromatin"/>
    <property type="evidence" value="ECO:0007669"/>
    <property type="project" value="InterPro"/>
</dbReference>
<keyword evidence="5" id="KW-0235">DNA replication</keyword>
<dbReference type="Pfam" id="PF00216">
    <property type="entry name" value="Bac_DNA_binding"/>
    <property type="match status" value="1"/>
</dbReference>
<dbReference type="PANTHER" id="PTHR33175">
    <property type="entry name" value="DNA-BINDING PROTEIN HU"/>
    <property type="match status" value="1"/>
</dbReference>
<gene>
    <name evidence="13" type="ORF">AC626_01150</name>
    <name evidence="12" type="ORF">AT705_00950</name>
    <name evidence="14" type="ORF">CWC22_008055</name>
</gene>
<reference evidence="13" key="2">
    <citation type="submission" date="2015-07" db="EMBL/GenBank/DDBJ databases">
        <title>MeaNS - Measles Nucleotide Surveillance Program.</title>
        <authorList>
            <person name="Tran T."/>
            <person name="Druce J."/>
        </authorList>
    </citation>
    <scope>NUCLEOTIDE SEQUENCE</scope>
    <source>
        <strain evidence="13">OCN096</strain>
    </source>
</reference>
<evidence type="ECO:0000256" key="9">
    <source>
        <dbReference type="ARBA" id="ARBA00033227"/>
    </source>
</evidence>
<evidence type="ECO:0000313" key="17">
    <source>
        <dbReference type="Proteomes" id="UP000305729"/>
    </source>
</evidence>